<keyword evidence="2" id="KW-1185">Reference proteome</keyword>
<proteinExistence type="predicted"/>
<feature type="transmembrane region" description="Helical" evidence="1">
    <location>
        <begin position="30"/>
        <end position="53"/>
    </location>
</feature>
<keyword evidence="1" id="KW-0472">Membrane</keyword>
<evidence type="ECO:0000313" key="3">
    <source>
        <dbReference type="WBParaSite" id="PSAMB.scaffold1213size34230.g11778.t1"/>
    </source>
</evidence>
<keyword evidence="1" id="KW-1133">Transmembrane helix</keyword>
<organism evidence="2 3">
    <name type="scientific">Plectus sambesii</name>
    <dbReference type="NCBI Taxonomy" id="2011161"/>
    <lineage>
        <taxon>Eukaryota</taxon>
        <taxon>Metazoa</taxon>
        <taxon>Ecdysozoa</taxon>
        <taxon>Nematoda</taxon>
        <taxon>Chromadorea</taxon>
        <taxon>Plectida</taxon>
        <taxon>Plectina</taxon>
        <taxon>Plectoidea</taxon>
        <taxon>Plectidae</taxon>
        <taxon>Plectus</taxon>
    </lineage>
</organism>
<evidence type="ECO:0000313" key="2">
    <source>
        <dbReference type="Proteomes" id="UP000887566"/>
    </source>
</evidence>
<reference evidence="3" key="1">
    <citation type="submission" date="2022-11" db="UniProtKB">
        <authorList>
            <consortium name="WormBaseParasite"/>
        </authorList>
    </citation>
    <scope>IDENTIFICATION</scope>
</reference>
<name>A0A914UTZ9_9BILA</name>
<dbReference type="WBParaSite" id="PSAMB.scaffold1213size34230.g11778.t1">
    <property type="protein sequence ID" value="PSAMB.scaffold1213size34230.g11778.t1"/>
    <property type="gene ID" value="PSAMB.scaffold1213size34230.g11778"/>
</dbReference>
<dbReference type="AlphaFoldDB" id="A0A914UTZ9"/>
<dbReference type="Proteomes" id="UP000887566">
    <property type="component" value="Unplaced"/>
</dbReference>
<evidence type="ECO:0000256" key="1">
    <source>
        <dbReference type="SAM" id="Phobius"/>
    </source>
</evidence>
<accession>A0A914UTZ9</accession>
<keyword evidence="1" id="KW-0812">Transmembrane</keyword>
<protein>
    <submittedName>
        <fullName evidence="3">Uncharacterized protein</fullName>
    </submittedName>
</protein>
<sequence length="86" mass="9487">MSLDKTLENVNISLDKLTADVSSLLTTIQIVILIVTGILLVMAVAFIVLCCYVKCKSVNQPSSEEDARLNLEVGSPSQERHKFIEH</sequence>